<reference evidence="6" key="1">
    <citation type="journal article" date="2023" name="Plant J.">
        <title>The genome of the king protea, Protea cynaroides.</title>
        <authorList>
            <person name="Chang J."/>
            <person name="Duong T.A."/>
            <person name="Schoeman C."/>
            <person name="Ma X."/>
            <person name="Roodt D."/>
            <person name="Barker N."/>
            <person name="Li Z."/>
            <person name="Van de Peer Y."/>
            <person name="Mizrachi E."/>
        </authorList>
    </citation>
    <scope>NUCLEOTIDE SEQUENCE</scope>
    <source>
        <tissue evidence="6">Young leaves</tissue>
    </source>
</reference>
<keyword evidence="3" id="KW-0808">Transferase</keyword>
<evidence type="ECO:0000256" key="4">
    <source>
        <dbReference type="ARBA" id="ARBA00023136"/>
    </source>
</evidence>
<name>A0A9Q0KNT2_9MAGN</name>
<evidence type="ECO:0000256" key="2">
    <source>
        <dbReference type="ARBA" id="ARBA00022676"/>
    </source>
</evidence>
<evidence type="ECO:0000313" key="7">
    <source>
        <dbReference type="Proteomes" id="UP001141806"/>
    </source>
</evidence>
<dbReference type="PANTHER" id="PTHR45719">
    <property type="entry name" value="GLYCOSYLTRANSFERASE"/>
    <property type="match status" value="1"/>
</dbReference>
<dbReference type="AlphaFoldDB" id="A0A9Q0KNT2"/>
<keyword evidence="7" id="KW-1185">Reference proteome</keyword>
<comment type="caution">
    <text evidence="6">The sequence shown here is derived from an EMBL/GenBank/DDBJ whole genome shotgun (WGS) entry which is preliminary data.</text>
</comment>
<evidence type="ECO:0000313" key="6">
    <source>
        <dbReference type="EMBL" id="KAJ4973599.1"/>
    </source>
</evidence>
<dbReference type="Pfam" id="PF02485">
    <property type="entry name" value="Branch"/>
    <property type="match status" value="1"/>
</dbReference>
<dbReference type="Proteomes" id="UP001141806">
    <property type="component" value="Unassembled WGS sequence"/>
</dbReference>
<dbReference type="GO" id="GO:0016020">
    <property type="term" value="C:membrane"/>
    <property type="evidence" value="ECO:0007669"/>
    <property type="project" value="UniProtKB-SubCell"/>
</dbReference>
<dbReference type="InterPro" id="IPR044610">
    <property type="entry name" value="GLCAT14A/B/C"/>
</dbReference>
<dbReference type="PANTHER" id="PTHR45719:SF14">
    <property type="entry name" value="BETA-GLUCURONOSYLTRANSFERASE GLCAT14A"/>
    <property type="match status" value="1"/>
</dbReference>
<accession>A0A9Q0KNT2</accession>
<evidence type="ECO:0000256" key="5">
    <source>
        <dbReference type="ARBA" id="ARBA00023180"/>
    </source>
</evidence>
<dbReference type="EMBL" id="JAMYWD010000004">
    <property type="protein sequence ID" value="KAJ4973599.1"/>
    <property type="molecule type" value="Genomic_DNA"/>
</dbReference>
<evidence type="ECO:0000256" key="3">
    <source>
        <dbReference type="ARBA" id="ARBA00022679"/>
    </source>
</evidence>
<dbReference type="OrthoDB" id="2019572at2759"/>
<sequence>MATEKKWLFTLFSAAFVSLLIFLSTMSGFSASSAFSSHRPFPSAVRYGANYPPAFAYYISGGKGHKDQIFRLLLAVYHPRNRYLLHLKPEASNVERQRLAEAVHAVPAIRAFGNVDVIGNPDPVTYMGSSNIAATLRAASILLRVDSGWDWFITLSALDYPLLTQDDNIRRRKNGNNSTGGQRRELNFIDHTNDLGWKEQQRVQPIVVDPGLYLARRTQIFQATRKRPTPDAFKFFTGSPWVFLSRAFLEFCILGWDNLPRTLLMYFTNVMLSQEGYFHSVVCNTPEFQNTTVNSDLRYMIWDNPPKMEPHYLNVADYDLMVKSGAAFARQFNKDDQVLDIIDDKILRRGSNRVAPGAWCAGKRRWWTDPCSNWGNVNIVKPRQQAERFGEVITGLIDDWRSQTRSCK</sequence>
<dbReference type="GO" id="GO:0015020">
    <property type="term" value="F:glucuronosyltransferase activity"/>
    <property type="evidence" value="ECO:0007669"/>
    <property type="project" value="InterPro"/>
</dbReference>
<dbReference type="InterPro" id="IPR003406">
    <property type="entry name" value="Glyco_trans_14"/>
</dbReference>
<proteinExistence type="predicted"/>
<evidence type="ECO:0000256" key="1">
    <source>
        <dbReference type="ARBA" id="ARBA00004606"/>
    </source>
</evidence>
<protein>
    <submittedName>
        <fullName evidence="6">Uncharacterized protein</fullName>
    </submittedName>
</protein>
<keyword evidence="5" id="KW-0325">Glycoprotein</keyword>
<keyword evidence="2" id="KW-0328">Glycosyltransferase</keyword>
<comment type="subcellular location">
    <subcellularLocation>
        <location evidence="1">Membrane</location>
        <topology evidence="1">Single-pass type II membrane protein</topology>
    </subcellularLocation>
</comment>
<organism evidence="6 7">
    <name type="scientific">Protea cynaroides</name>
    <dbReference type="NCBI Taxonomy" id="273540"/>
    <lineage>
        <taxon>Eukaryota</taxon>
        <taxon>Viridiplantae</taxon>
        <taxon>Streptophyta</taxon>
        <taxon>Embryophyta</taxon>
        <taxon>Tracheophyta</taxon>
        <taxon>Spermatophyta</taxon>
        <taxon>Magnoliopsida</taxon>
        <taxon>Proteales</taxon>
        <taxon>Proteaceae</taxon>
        <taxon>Protea</taxon>
    </lineage>
</organism>
<keyword evidence="4" id="KW-0472">Membrane</keyword>
<gene>
    <name evidence="6" type="ORF">NE237_006773</name>
</gene>